<proteinExistence type="predicted"/>
<feature type="compositionally biased region" description="Gly residues" evidence="1">
    <location>
        <begin position="15"/>
        <end position="34"/>
    </location>
</feature>
<feature type="region of interest" description="Disordered" evidence="1">
    <location>
        <begin position="1"/>
        <end position="39"/>
    </location>
</feature>
<dbReference type="EMBL" id="CP108254">
    <property type="protein sequence ID" value="WTU45904.1"/>
    <property type="molecule type" value="Genomic_DNA"/>
</dbReference>
<dbReference type="AlphaFoldDB" id="A0AAU2HCD7"/>
<evidence type="ECO:0000256" key="1">
    <source>
        <dbReference type="SAM" id="MobiDB-lite"/>
    </source>
</evidence>
<name>A0AAU2HCD7_9ACTN</name>
<keyword evidence="2" id="KW-0614">Plasmid</keyword>
<geneLocation type="plasmid" evidence="2">
    <name>unnamed1</name>
</geneLocation>
<sequence length="145" mass="14453">MGSFAEEWAQLKSGPAGGGGMRLAGAGDSGGSGKGDVQSSKAAWTAAGSAVGGLGSDVKKALTALETGQQGLGAGGGVESAAAQSEVYQSWKTYLDKLSGRCTALQGKLERAGNDLLLTDDNIKGLFVELGKQYQDTPAVGGEGK</sequence>
<dbReference type="RefSeq" id="WP_331723693.1">
    <property type="nucleotide sequence ID" value="NZ_CP108254.1"/>
</dbReference>
<gene>
    <name evidence="2" type="ORF">OHV25_40630</name>
</gene>
<reference evidence="2" key="1">
    <citation type="submission" date="2022-10" db="EMBL/GenBank/DDBJ databases">
        <title>The complete genomes of actinobacterial strains from the NBC collection.</title>
        <authorList>
            <person name="Joergensen T.S."/>
            <person name="Alvarez Arevalo M."/>
            <person name="Sterndorff E.B."/>
            <person name="Faurdal D."/>
            <person name="Vuksanovic O."/>
            <person name="Mourched A.-S."/>
            <person name="Charusanti P."/>
            <person name="Shaw S."/>
            <person name="Blin K."/>
            <person name="Weber T."/>
        </authorList>
    </citation>
    <scope>NUCLEOTIDE SEQUENCE</scope>
    <source>
        <strain evidence="2">NBC_00060</strain>
        <plasmid evidence="2">unnamed1</plasmid>
    </source>
</reference>
<accession>A0AAU2HCD7</accession>
<organism evidence="2">
    <name type="scientific">Streptomyces sp. NBC_00060</name>
    <dbReference type="NCBI Taxonomy" id="2975636"/>
    <lineage>
        <taxon>Bacteria</taxon>
        <taxon>Bacillati</taxon>
        <taxon>Actinomycetota</taxon>
        <taxon>Actinomycetes</taxon>
        <taxon>Kitasatosporales</taxon>
        <taxon>Streptomycetaceae</taxon>
        <taxon>Streptomyces</taxon>
    </lineage>
</organism>
<evidence type="ECO:0000313" key="2">
    <source>
        <dbReference type="EMBL" id="WTU45904.1"/>
    </source>
</evidence>
<protein>
    <submittedName>
        <fullName evidence="2">Uncharacterized protein</fullName>
    </submittedName>
</protein>